<gene>
    <name evidence="2" type="ORF">GCM10010315_43320</name>
</gene>
<organism evidence="2 3">
    <name type="scientific">Streptomyces luteosporeus</name>
    <dbReference type="NCBI Taxonomy" id="173856"/>
    <lineage>
        <taxon>Bacteria</taxon>
        <taxon>Bacillati</taxon>
        <taxon>Actinomycetota</taxon>
        <taxon>Actinomycetes</taxon>
        <taxon>Kitasatosporales</taxon>
        <taxon>Streptomycetaceae</taxon>
        <taxon>Streptomyces</taxon>
    </lineage>
</organism>
<dbReference type="Proteomes" id="UP001500886">
    <property type="component" value="Unassembled WGS sequence"/>
</dbReference>
<keyword evidence="3" id="KW-1185">Reference proteome</keyword>
<keyword evidence="1" id="KW-0472">Membrane</keyword>
<protein>
    <recommendedName>
        <fullName evidence="4">Integral membrane protein</fullName>
    </recommendedName>
</protein>
<evidence type="ECO:0000313" key="2">
    <source>
        <dbReference type="EMBL" id="GAA2721186.1"/>
    </source>
</evidence>
<sequence length="223" mass="23720">MSRWLNVCIRVVVLAAAVLGLVQATSWVEEAYRDRVAYRAAPACSGAHTGGDCVAHVRGEVVDKGIRGCPGEECHKDHRLRIRHGQDTTWLSVDQETFEAAYVHAPADLRMWQGTVTSVAVGGRTTRLLPDSGSSLLWRLAVYWLLLGAAAFAAVVPYRPPVGSLATGWLLLTPSAVILADSVLLGTFGVGDVVFGALLAVPAVLVGVLGPRAAKARAGDRRF</sequence>
<feature type="transmembrane region" description="Helical" evidence="1">
    <location>
        <begin position="168"/>
        <end position="188"/>
    </location>
</feature>
<dbReference type="EMBL" id="BAAASL010000017">
    <property type="protein sequence ID" value="GAA2721186.1"/>
    <property type="molecule type" value="Genomic_DNA"/>
</dbReference>
<keyword evidence="1" id="KW-0812">Transmembrane</keyword>
<feature type="transmembrane region" description="Helical" evidence="1">
    <location>
        <begin position="194"/>
        <end position="214"/>
    </location>
</feature>
<keyword evidence="1" id="KW-1133">Transmembrane helix</keyword>
<feature type="transmembrane region" description="Helical" evidence="1">
    <location>
        <begin position="136"/>
        <end position="156"/>
    </location>
</feature>
<reference evidence="2 3" key="1">
    <citation type="journal article" date="2019" name="Int. J. Syst. Evol. Microbiol.">
        <title>The Global Catalogue of Microorganisms (GCM) 10K type strain sequencing project: providing services to taxonomists for standard genome sequencing and annotation.</title>
        <authorList>
            <consortium name="The Broad Institute Genomics Platform"/>
            <consortium name="The Broad Institute Genome Sequencing Center for Infectious Disease"/>
            <person name="Wu L."/>
            <person name="Ma J."/>
        </authorList>
    </citation>
    <scope>NUCLEOTIDE SEQUENCE [LARGE SCALE GENOMIC DNA]</scope>
    <source>
        <strain evidence="2 3">JCM 4542</strain>
    </source>
</reference>
<name>A0ABN3TYR1_9ACTN</name>
<proteinExistence type="predicted"/>
<evidence type="ECO:0008006" key="4">
    <source>
        <dbReference type="Google" id="ProtNLM"/>
    </source>
</evidence>
<dbReference type="RefSeq" id="WP_344437097.1">
    <property type="nucleotide sequence ID" value="NZ_BAAASL010000017.1"/>
</dbReference>
<evidence type="ECO:0000256" key="1">
    <source>
        <dbReference type="SAM" id="Phobius"/>
    </source>
</evidence>
<accession>A0ABN3TYR1</accession>
<comment type="caution">
    <text evidence="2">The sequence shown here is derived from an EMBL/GenBank/DDBJ whole genome shotgun (WGS) entry which is preliminary data.</text>
</comment>
<evidence type="ECO:0000313" key="3">
    <source>
        <dbReference type="Proteomes" id="UP001500886"/>
    </source>
</evidence>